<name>A0A3P6G9P2_BRAOL</name>
<gene>
    <name evidence="1" type="ORF">BOLC6T38101H</name>
</gene>
<reference evidence="1" key="1">
    <citation type="submission" date="2018-11" db="EMBL/GenBank/DDBJ databases">
        <authorList>
            <consortium name="Genoscope - CEA"/>
            <person name="William W."/>
        </authorList>
    </citation>
    <scope>NUCLEOTIDE SEQUENCE</scope>
</reference>
<organism evidence="1">
    <name type="scientific">Brassica oleracea</name>
    <name type="common">Wild cabbage</name>
    <dbReference type="NCBI Taxonomy" id="3712"/>
    <lineage>
        <taxon>Eukaryota</taxon>
        <taxon>Viridiplantae</taxon>
        <taxon>Streptophyta</taxon>
        <taxon>Embryophyta</taxon>
        <taxon>Tracheophyta</taxon>
        <taxon>Spermatophyta</taxon>
        <taxon>Magnoliopsida</taxon>
        <taxon>eudicotyledons</taxon>
        <taxon>Gunneridae</taxon>
        <taxon>Pentapetalae</taxon>
        <taxon>rosids</taxon>
        <taxon>malvids</taxon>
        <taxon>Brassicales</taxon>
        <taxon>Brassicaceae</taxon>
        <taxon>Brassiceae</taxon>
        <taxon>Brassica</taxon>
    </lineage>
</organism>
<accession>A0A3P6G9P2</accession>
<proteinExistence type="predicted"/>
<protein>
    <submittedName>
        <fullName evidence="1">Uncharacterized protein</fullName>
    </submittedName>
</protein>
<evidence type="ECO:0000313" key="1">
    <source>
        <dbReference type="EMBL" id="VDD62648.1"/>
    </source>
</evidence>
<sequence length="153" mass="16435">MAMSVEFEDGSSLVVLVSGFFLRSMSRIFPFQGSGFREVVAREALSNLSWVCLLFSVASGCSGVASQQRVWVVPSVCVSWSPWCGLVTTALQSWCVLGGVALLSPSLSPCEPCYGLGFSVCALGLWCRISFTESFGFLVHLVALLRRGGSLHV</sequence>
<dbReference type="EMBL" id="LR031880">
    <property type="protein sequence ID" value="VDD62648.1"/>
    <property type="molecule type" value="Genomic_DNA"/>
</dbReference>
<dbReference type="AlphaFoldDB" id="A0A3P6G9P2"/>